<evidence type="ECO:0000313" key="2">
    <source>
        <dbReference type="Proteomes" id="UP000196386"/>
    </source>
</evidence>
<evidence type="ECO:0000313" key="1">
    <source>
        <dbReference type="EMBL" id="OUP71449.1"/>
    </source>
</evidence>
<proteinExistence type="predicted"/>
<comment type="caution">
    <text evidence="1">The sequence shown here is derived from an EMBL/GenBank/DDBJ whole genome shotgun (WGS) entry which is preliminary data.</text>
</comment>
<name>A0A1Y4N849_9FIRM</name>
<dbReference type="EMBL" id="NFKP01000001">
    <property type="protein sequence ID" value="OUP71449.1"/>
    <property type="molecule type" value="Genomic_DNA"/>
</dbReference>
<organism evidence="1 2">
    <name type="scientific">Anaerotruncus colihominis</name>
    <dbReference type="NCBI Taxonomy" id="169435"/>
    <lineage>
        <taxon>Bacteria</taxon>
        <taxon>Bacillati</taxon>
        <taxon>Bacillota</taxon>
        <taxon>Clostridia</taxon>
        <taxon>Eubacteriales</taxon>
        <taxon>Oscillospiraceae</taxon>
        <taxon>Anaerotruncus</taxon>
    </lineage>
</organism>
<dbReference type="Proteomes" id="UP000196386">
    <property type="component" value="Unassembled WGS sequence"/>
</dbReference>
<protein>
    <submittedName>
        <fullName evidence="1">Uncharacterized protein</fullName>
    </submittedName>
</protein>
<gene>
    <name evidence="1" type="ORF">B5F11_00805</name>
</gene>
<dbReference type="AlphaFoldDB" id="A0A1Y4N849"/>
<accession>A0A1Y4N849</accession>
<sequence>MQFTFASFRNELWRRRTRNYIYNENPKQIRKSELTTFEALFMQNAKQIIAKKVMKIASKLMF</sequence>
<reference evidence="2" key="1">
    <citation type="submission" date="2017-04" db="EMBL/GenBank/DDBJ databases">
        <title>Function of individual gut microbiota members based on whole genome sequencing of pure cultures obtained from chicken caecum.</title>
        <authorList>
            <person name="Medvecky M."/>
            <person name="Cejkova D."/>
            <person name="Polansky O."/>
            <person name="Karasova D."/>
            <person name="Kubasova T."/>
            <person name="Cizek A."/>
            <person name="Rychlik I."/>
        </authorList>
    </citation>
    <scope>NUCLEOTIDE SEQUENCE [LARGE SCALE GENOMIC DNA]</scope>
    <source>
        <strain evidence="2">An175</strain>
    </source>
</reference>